<proteinExistence type="predicted"/>
<comment type="caution">
    <text evidence="2">The sequence shown here is derived from an EMBL/GenBank/DDBJ whole genome shotgun (WGS) entry which is preliminary data.</text>
</comment>
<dbReference type="EMBL" id="JAPEUR010000487">
    <property type="protein sequence ID" value="KAJ4308833.1"/>
    <property type="molecule type" value="Genomic_DNA"/>
</dbReference>
<feature type="compositionally biased region" description="Basic and acidic residues" evidence="1">
    <location>
        <begin position="330"/>
        <end position="355"/>
    </location>
</feature>
<feature type="region of interest" description="Disordered" evidence="1">
    <location>
        <begin position="301"/>
        <end position="364"/>
    </location>
</feature>
<accession>A0A9W8TBB5</accession>
<sequence>MASGRKRPDLLPPPPASVQRLGPTRTSSPASQLPQSLLDYKRQAETGDVSDLTSIPLSQQEFSDARDDIEIAFRRFDYEPRRGRIILRMPSPSHDTFVGLLDGAIRSELTRVASHDTKARLFASLILSCGSSRILLNNNEYTDPNGRDDMLNQTRRQPDAQYHHPLAAFPGVVIEVSYSQDKKRLPRIAKQYIHASDGNIKAVICIDINPVNSQSTISIWRPRFTEERRAGTVTMDIEHAVQAEPFRSTDGRPMNCDMALTLTLHDFAPDQLCRDFPPISMSLPFAQICEFVNTAIQAHEARESTHRKGITSNRRVTKRPLSSSSIEELCSEHEARFTKEEEKATAKAKNQDGEFKSPGSKRRA</sequence>
<feature type="region of interest" description="Disordered" evidence="1">
    <location>
        <begin position="1"/>
        <end position="35"/>
    </location>
</feature>
<evidence type="ECO:0000313" key="2">
    <source>
        <dbReference type="EMBL" id="KAJ4308833.1"/>
    </source>
</evidence>
<organism evidence="2 3">
    <name type="scientific">Fusarium piperis</name>
    <dbReference type="NCBI Taxonomy" id="1435070"/>
    <lineage>
        <taxon>Eukaryota</taxon>
        <taxon>Fungi</taxon>
        <taxon>Dikarya</taxon>
        <taxon>Ascomycota</taxon>
        <taxon>Pezizomycotina</taxon>
        <taxon>Sordariomycetes</taxon>
        <taxon>Hypocreomycetidae</taxon>
        <taxon>Hypocreales</taxon>
        <taxon>Nectriaceae</taxon>
        <taxon>Fusarium</taxon>
        <taxon>Fusarium solani species complex</taxon>
    </lineage>
</organism>
<dbReference type="AlphaFoldDB" id="A0A9W8TBB5"/>
<keyword evidence="3" id="KW-1185">Reference proteome</keyword>
<gene>
    <name evidence="2" type="ORF">N0V84_011863</name>
</gene>
<dbReference type="Proteomes" id="UP001140502">
    <property type="component" value="Unassembled WGS sequence"/>
</dbReference>
<protein>
    <submittedName>
        <fullName evidence="2">Uncharacterized protein</fullName>
    </submittedName>
</protein>
<dbReference type="OrthoDB" id="3485856at2759"/>
<evidence type="ECO:0000313" key="3">
    <source>
        <dbReference type="Proteomes" id="UP001140502"/>
    </source>
</evidence>
<reference evidence="2" key="1">
    <citation type="submission" date="2022-10" db="EMBL/GenBank/DDBJ databases">
        <title>Tapping the CABI collections for fungal endophytes: first genome assemblies for Collariella, Neodidymelliopsis, Ascochyta clinopodiicola, Didymella pomorum, Didymosphaeria variabile, Neocosmospora piperis and Neocucurbitaria cava.</title>
        <authorList>
            <person name="Hill R."/>
        </authorList>
    </citation>
    <scope>NUCLEOTIDE SEQUENCE</scope>
    <source>
        <strain evidence="2">IMI 366586</strain>
    </source>
</reference>
<name>A0A9W8TBB5_9HYPO</name>
<evidence type="ECO:0000256" key="1">
    <source>
        <dbReference type="SAM" id="MobiDB-lite"/>
    </source>
</evidence>